<dbReference type="SUPFAM" id="SSF51735">
    <property type="entry name" value="NAD(P)-binding Rossmann-fold domains"/>
    <property type="match status" value="1"/>
</dbReference>
<dbReference type="PANTHER" id="PTHR43115:SF4">
    <property type="entry name" value="DEHYDROGENASE_REDUCTASE SDR FAMILY MEMBER 11"/>
    <property type="match status" value="1"/>
</dbReference>
<dbReference type="PRINTS" id="PR00081">
    <property type="entry name" value="GDHRDH"/>
</dbReference>
<evidence type="ECO:0000313" key="5">
    <source>
        <dbReference type="Proteomes" id="UP000594454"/>
    </source>
</evidence>
<dbReference type="FunFam" id="3.40.50.720:FF:000047">
    <property type="entry name" value="NADP-dependent L-serine/L-allo-threonine dehydrogenase"/>
    <property type="match status" value="1"/>
</dbReference>
<dbReference type="PANTHER" id="PTHR43115">
    <property type="entry name" value="DEHYDROGENASE/REDUCTASE SDR FAMILY MEMBER 11"/>
    <property type="match status" value="1"/>
</dbReference>
<dbReference type="PROSITE" id="PS00061">
    <property type="entry name" value="ADH_SHORT"/>
    <property type="match status" value="1"/>
</dbReference>
<keyword evidence="5" id="KW-1185">Reference proteome</keyword>
<gene>
    <name evidence="4" type="ORF">HERILL_LOCUS2266</name>
</gene>
<dbReference type="Pfam" id="PF00106">
    <property type="entry name" value="adh_short"/>
    <property type="match status" value="1"/>
</dbReference>
<evidence type="ECO:0000313" key="4">
    <source>
        <dbReference type="EMBL" id="CAD7079032.1"/>
    </source>
</evidence>
<protein>
    <recommendedName>
        <fullName evidence="6">Dehydrogenase</fullName>
    </recommendedName>
</protein>
<dbReference type="PRINTS" id="PR00080">
    <property type="entry name" value="SDRFAMILY"/>
</dbReference>
<dbReference type="InParanoid" id="A0A7R8UE37"/>
<evidence type="ECO:0000256" key="2">
    <source>
        <dbReference type="ARBA" id="ARBA00023002"/>
    </source>
</evidence>
<comment type="similarity">
    <text evidence="1 3">Belongs to the short-chain dehydrogenases/reductases (SDR) family.</text>
</comment>
<dbReference type="Proteomes" id="UP000594454">
    <property type="component" value="Chromosome 1"/>
</dbReference>
<name>A0A7R8UE37_HERIL</name>
<proteinExistence type="inferred from homology"/>
<accession>A0A7R8UE37</accession>
<evidence type="ECO:0008006" key="6">
    <source>
        <dbReference type="Google" id="ProtNLM"/>
    </source>
</evidence>
<dbReference type="EMBL" id="LR899009">
    <property type="protein sequence ID" value="CAD7079032.1"/>
    <property type="molecule type" value="Genomic_DNA"/>
</dbReference>
<evidence type="ECO:0000256" key="1">
    <source>
        <dbReference type="ARBA" id="ARBA00006484"/>
    </source>
</evidence>
<reference evidence="4 5" key="1">
    <citation type="submission" date="2020-11" db="EMBL/GenBank/DDBJ databases">
        <authorList>
            <person name="Wallbank WR R."/>
            <person name="Pardo Diaz C."/>
            <person name="Kozak K."/>
            <person name="Martin S."/>
            <person name="Jiggins C."/>
            <person name="Moest M."/>
            <person name="Warren A I."/>
            <person name="Generalovic N T."/>
            <person name="Byers J.R.P. K."/>
            <person name="Montejo-Kovacevich G."/>
            <person name="Yen C E."/>
        </authorList>
    </citation>
    <scope>NUCLEOTIDE SEQUENCE [LARGE SCALE GENOMIC DNA]</scope>
</reference>
<dbReference type="OrthoDB" id="1933717at2759"/>
<dbReference type="InterPro" id="IPR036291">
    <property type="entry name" value="NAD(P)-bd_dom_sf"/>
</dbReference>
<sequence>MERWHNRVAVITGASSGIGAATLEDLATAGVTVVGLSRRPNRINKKRLTFPVDVQCRVHALECDITNEENVKSAFKWVEDHLGGTDILINSAGVLYQGCLSDENSTHHIRNTFDVQIMGTVFCTREAFQSMKRRNFDGHVIHINSIYGHRVPNLFNMDSHFFTNYSASKYAVTAMNEVYRQEFANAGTRVKVTSISPGLTCTPIANNLIEVIDVPVLNAHDVSNAILHCLGTPPHVQEWIGSTAHKRVKVNKSSYIYHWEKN</sequence>
<dbReference type="InterPro" id="IPR020904">
    <property type="entry name" value="Sc_DH/Rdtase_CS"/>
</dbReference>
<dbReference type="AlphaFoldDB" id="A0A7R8UE37"/>
<organism evidence="4 5">
    <name type="scientific">Hermetia illucens</name>
    <name type="common">Black soldier fly</name>
    <dbReference type="NCBI Taxonomy" id="343691"/>
    <lineage>
        <taxon>Eukaryota</taxon>
        <taxon>Metazoa</taxon>
        <taxon>Ecdysozoa</taxon>
        <taxon>Arthropoda</taxon>
        <taxon>Hexapoda</taxon>
        <taxon>Insecta</taxon>
        <taxon>Pterygota</taxon>
        <taxon>Neoptera</taxon>
        <taxon>Endopterygota</taxon>
        <taxon>Diptera</taxon>
        <taxon>Brachycera</taxon>
        <taxon>Stratiomyomorpha</taxon>
        <taxon>Stratiomyidae</taxon>
        <taxon>Hermetiinae</taxon>
        <taxon>Hermetia</taxon>
    </lineage>
</organism>
<evidence type="ECO:0000256" key="3">
    <source>
        <dbReference type="RuleBase" id="RU000363"/>
    </source>
</evidence>
<dbReference type="GO" id="GO:0016616">
    <property type="term" value="F:oxidoreductase activity, acting on the CH-OH group of donors, NAD or NADP as acceptor"/>
    <property type="evidence" value="ECO:0007669"/>
    <property type="project" value="UniProtKB-ARBA"/>
</dbReference>
<keyword evidence="2" id="KW-0560">Oxidoreductase</keyword>
<dbReference type="InterPro" id="IPR002347">
    <property type="entry name" value="SDR_fam"/>
</dbReference>
<dbReference type="Gene3D" id="3.40.50.720">
    <property type="entry name" value="NAD(P)-binding Rossmann-like Domain"/>
    <property type="match status" value="1"/>
</dbReference>